<dbReference type="EMBL" id="LT549890">
    <property type="protein sequence ID" value="SAI85039.1"/>
    <property type="molecule type" value="Genomic_DNA"/>
</dbReference>
<evidence type="ECO:0000313" key="5">
    <source>
        <dbReference type="EMBL" id="SAI85039.1"/>
    </source>
</evidence>
<keyword evidence="4" id="KW-0233">DNA recombination</keyword>
<gene>
    <name evidence="5" type="ORF">SSOP1_1485</name>
</gene>
<accession>A0A157T1A6</accession>
<dbReference type="InterPro" id="IPR005063">
    <property type="entry name" value="Transposase_27"/>
</dbReference>
<dbReference type="PANTHER" id="PTHR33293:SF1">
    <property type="entry name" value="INSERTION ELEMENT IS1 1 PROTEIN INSB-RELATED"/>
    <property type="match status" value="1"/>
</dbReference>
<dbReference type="GO" id="GO:0003677">
    <property type="term" value="F:DNA binding"/>
    <property type="evidence" value="ECO:0007669"/>
    <property type="project" value="InterPro"/>
</dbReference>
<dbReference type="PANTHER" id="PTHR33293">
    <property type="entry name" value="INSERTION ELEMENT IS1 1 PROTEIN INSB-RELATED"/>
    <property type="match status" value="1"/>
</dbReference>
<evidence type="ECO:0000256" key="1">
    <source>
        <dbReference type="ARBA" id="ARBA00004091"/>
    </source>
</evidence>
<protein>
    <submittedName>
        <fullName evidence="5">Partial transposase ISC1173</fullName>
    </submittedName>
</protein>
<dbReference type="PATRIC" id="fig|2287.9.peg.1523"/>
<dbReference type="Pfam" id="PF03400">
    <property type="entry name" value="DDE_Tnp_IS1"/>
    <property type="match status" value="1"/>
</dbReference>
<keyword evidence="3" id="KW-0815">Transposition</keyword>
<evidence type="ECO:0000256" key="2">
    <source>
        <dbReference type="ARBA" id="ARBA00008841"/>
    </source>
</evidence>
<dbReference type="InterPro" id="IPR051354">
    <property type="entry name" value="Transposase_27_IS1"/>
</dbReference>
<evidence type="ECO:0000256" key="3">
    <source>
        <dbReference type="ARBA" id="ARBA00022578"/>
    </source>
</evidence>
<evidence type="ECO:0000256" key="4">
    <source>
        <dbReference type="ARBA" id="ARBA00023172"/>
    </source>
</evidence>
<comment type="function">
    <text evidence="1">Absolutely required for transposition of IS1.</text>
</comment>
<proteinExistence type="inferred from homology"/>
<comment type="similarity">
    <text evidence="2">Belongs to the transposase 27 family.</text>
</comment>
<name>A0A157T1A6_SACSO</name>
<reference evidence="6" key="1">
    <citation type="submission" date="2016-04" db="EMBL/GenBank/DDBJ databases">
        <authorList>
            <person name="Shah S.A."/>
            <person name="Garrett R.A."/>
        </authorList>
    </citation>
    <scope>NUCLEOTIDE SEQUENCE [LARGE SCALE GENOMIC DNA]</scope>
    <source>
        <strain evidence="6">ATCC 35091 / DSM 1616 / JCM 8930 / NBRC 15331 / P1</strain>
    </source>
</reference>
<sequence length="129" mass="15376">MYGVMREDLWIWTVLADGVPFYEFGDRSYGTFRYLLGWLTRSEVNYTDYYCVYQVLDNRVAGKKYTYLVESHNSWCRLARLARDTKAVNRSIRMAEYSLALSNVMYPRVFSREGTPLNEAYLKEVQYIR</sequence>
<dbReference type="GO" id="GO:0004803">
    <property type="term" value="F:transposase activity"/>
    <property type="evidence" value="ECO:0007669"/>
    <property type="project" value="InterPro"/>
</dbReference>
<evidence type="ECO:0000313" key="6">
    <source>
        <dbReference type="Proteomes" id="UP000076770"/>
    </source>
</evidence>
<dbReference type="AlphaFoldDB" id="A0A157T1A6"/>
<organism evidence="5 6">
    <name type="scientific">Saccharolobus solfataricus</name>
    <name type="common">Sulfolobus solfataricus</name>
    <dbReference type="NCBI Taxonomy" id="2287"/>
    <lineage>
        <taxon>Archaea</taxon>
        <taxon>Thermoproteota</taxon>
        <taxon>Thermoprotei</taxon>
        <taxon>Sulfolobales</taxon>
        <taxon>Sulfolobaceae</taxon>
        <taxon>Saccharolobus</taxon>
    </lineage>
</organism>
<dbReference type="GO" id="GO:0006313">
    <property type="term" value="P:DNA transposition"/>
    <property type="evidence" value="ECO:0007669"/>
    <property type="project" value="InterPro"/>
</dbReference>
<dbReference type="Proteomes" id="UP000076770">
    <property type="component" value="Chromosome i"/>
</dbReference>